<comment type="cofactor">
    <cofactor evidence="8">
        <name>Mg(2+)</name>
        <dbReference type="ChEBI" id="CHEBI:18420"/>
    </cofactor>
    <text evidence="8">Binds 2 magnesium ions per subunit.</text>
</comment>
<evidence type="ECO:0000259" key="10">
    <source>
        <dbReference type="Pfam" id="PF02384"/>
    </source>
</evidence>
<evidence type="ECO:0000256" key="6">
    <source>
        <dbReference type="ARBA" id="ARBA00022747"/>
    </source>
</evidence>
<accession>A0A938X7E4</accession>
<name>A0A938X7E4_9FIRM</name>
<dbReference type="PRINTS" id="PR00507">
    <property type="entry name" value="N12N6MTFRASE"/>
</dbReference>
<sequence length="811" mass="90407">MLGAIIGDIVGSRFEWDNIKTKEFDFLTYKCSVTDDSIMSLAVAKAIVQCNGDYSALSKNSVKYMQKIGRPYPFCGYGGMFRQWMYSDDPKPYGSYGNGAAMRVSACGFAATSMDEAIELSRKVTEVTHNHPEGIKGAEATAVAIYMARTGSSILEIRDYINNNYYPMNFTLDGIRDSYSFNETCQDTVPQAIMAFLESENFEDAIRNAISIGGDSDTLAAITGGIAEAYYGIPAEIRKHALTFLDELQLSVLNEFEAKFGFTSNKKTENGSRVVKYVPISVNETRRVETTVSEREQSMLDAVNSADSADTSDVEWKKTTSTMLFNHLFEACNILRGPINQDEFKTYVIPLLFFKRVSDTYDEETQIAYEEYGEDVADFDEDEIHKFIIPEGCHWVDVRTQSENVGAAIVNAMIGIERANPDTLSGLFSSFDDANWTDKNKLSDERLKDLIEHMSRLKVGNKNYSADVMGDAYEFLLKKFADLSKKNAGEFYTPRSVVKLLVKILAPKAGETVYDPACGTGGMLIEAIRQMNDEKAAYGRIYGQEKNLATSAIARMNLYLHGALDFKVTQGDTLRSPNYIYRGELKTFDCCIANPPFGLSKWGADQFLTDVYGRNIWGCPTDSNADFAWLQHLVKSMDPKTGRCTVILPQGVLFHGGKEGEIRQKLIESDKLEAVITFVGGLFYGAGVSACTLVLNNNKPAERKGKVILIDGSTLYTAQRAQNIMTDENVEAAYKLYADYQDVIDLAKVVTIEEIAAKDFTLSVNSYIEKTQQEVVDPAVVRQRYFDAVEEVRAAEDSLLELLRKEGLLNE</sequence>
<protein>
    <recommendedName>
        <fullName evidence="2">site-specific DNA-methyltransferase (adenine-specific)</fullName>
        <ecNumber evidence="2">2.1.1.72</ecNumber>
    </recommendedName>
</protein>
<dbReference type="RefSeq" id="WP_204446162.1">
    <property type="nucleotide sequence ID" value="NZ_JACJKY010000008.1"/>
</dbReference>
<evidence type="ECO:0000259" key="11">
    <source>
        <dbReference type="Pfam" id="PF12161"/>
    </source>
</evidence>
<dbReference type="EMBL" id="JACJKY010000008">
    <property type="protein sequence ID" value="MBM6920842.1"/>
    <property type="molecule type" value="Genomic_DNA"/>
</dbReference>
<dbReference type="InterPro" id="IPR022749">
    <property type="entry name" value="D12N6_MeTrfase_N"/>
</dbReference>
<comment type="caution">
    <text evidence="12">The sequence shown here is derived from an EMBL/GenBank/DDBJ whole genome shotgun (WGS) entry which is preliminary data.</text>
</comment>
<dbReference type="PANTHER" id="PTHR42933:SF3">
    <property type="entry name" value="TYPE I RESTRICTION ENZYME MJAVIII METHYLASE SUBUNIT"/>
    <property type="match status" value="1"/>
</dbReference>
<dbReference type="SUPFAM" id="SSF101478">
    <property type="entry name" value="ADP-ribosylglycohydrolase"/>
    <property type="match status" value="1"/>
</dbReference>
<evidence type="ECO:0000256" key="4">
    <source>
        <dbReference type="ARBA" id="ARBA00022679"/>
    </source>
</evidence>
<dbReference type="EC" id="2.1.1.72" evidence="2"/>
<dbReference type="InterPro" id="IPR029063">
    <property type="entry name" value="SAM-dependent_MTases_sf"/>
</dbReference>
<dbReference type="AlphaFoldDB" id="A0A938X7E4"/>
<evidence type="ECO:0000256" key="5">
    <source>
        <dbReference type="ARBA" id="ARBA00022691"/>
    </source>
</evidence>
<keyword evidence="8" id="KW-0460">Magnesium</keyword>
<feature type="binding site" evidence="8">
    <location>
        <position position="35"/>
    </location>
    <ligand>
        <name>Mg(2+)</name>
        <dbReference type="ChEBI" id="CHEBI:18420"/>
        <label>1</label>
    </ligand>
</feature>
<evidence type="ECO:0000256" key="2">
    <source>
        <dbReference type="ARBA" id="ARBA00011900"/>
    </source>
</evidence>
<dbReference type="Proteomes" id="UP000774750">
    <property type="component" value="Unassembled WGS sequence"/>
</dbReference>
<feature type="binding site" evidence="8">
    <location>
        <position position="218"/>
    </location>
    <ligand>
        <name>Mg(2+)</name>
        <dbReference type="ChEBI" id="CHEBI:18420"/>
        <label>1</label>
    </ligand>
</feature>
<feature type="binding site" evidence="8">
    <location>
        <position position="34"/>
    </location>
    <ligand>
        <name>Mg(2+)</name>
        <dbReference type="ChEBI" id="CHEBI:18420"/>
        <label>1</label>
    </ligand>
</feature>
<keyword evidence="9" id="KW-0812">Transmembrane</keyword>
<dbReference type="InterPro" id="IPR038333">
    <property type="entry name" value="T1MK-like_N_sf"/>
</dbReference>
<evidence type="ECO:0000256" key="8">
    <source>
        <dbReference type="PIRSR" id="PIRSR605502-1"/>
    </source>
</evidence>
<reference evidence="12" key="1">
    <citation type="submission" date="2020-08" db="EMBL/GenBank/DDBJ databases">
        <authorList>
            <person name="Cejkova D."/>
            <person name="Kubasova T."/>
            <person name="Jahodarova E."/>
            <person name="Rychlik I."/>
        </authorList>
    </citation>
    <scope>NUCLEOTIDE SEQUENCE</scope>
    <source>
        <strain evidence="12">An559</strain>
    </source>
</reference>
<feature type="binding site" evidence="8">
    <location>
        <position position="215"/>
    </location>
    <ligand>
        <name>Mg(2+)</name>
        <dbReference type="ChEBI" id="CHEBI:18420"/>
        <label>1</label>
    </ligand>
</feature>
<evidence type="ECO:0000256" key="9">
    <source>
        <dbReference type="SAM" id="Phobius"/>
    </source>
</evidence>
<dbReference type="Gene3D" id="1.10.4080.10">
    <property type="entry name" value="ADP-ribosylation/Crystallin J1"/>
    <property type="match status" value="1"/>
</dbReference>
<keyword evidence="13" id="KW-1185">Reference proteome</keyword>
<keyword evidence="5" id="KW-0949">S-adenosyl-L-methionine</keyword>
<dbReference type="InterPro" id="IPR003356">
    <property type="entry name" value="DNA_methylase_A-5"/>
</dbReference>
<organism evidence="12 13">
    <name type="scientific">Merdimmobilis hominis</name>
    <dbReference type="NCBI Taxonomy" id="2897707"/>
    <lineage>
        <taxon>Bacteria</taxon>
        <taxon>Bacillati</taxon>
        <taxon>Bacillota</taxon>
        <taxon>Clostridia</taxon>
        <taxon>Eubacteriales</taxon>
        <taxon>Oscillospiraceae</taxon>
        <taxon>Merdimmobilis</taxon>
    </lineage>
</organism>
<feature type="binding site" evidence="8">
    <location>
        <position position="36"/>
    </location>
    <ligand>
        <name>Mg(2+)</name>
        <dbReference type="ChEBI" id="CHEBI:18420"/>
        <label>1</label>
    </ligand>
</feature>
<dbReference type="GO" id="GO:0032259">
    <property type="term" value="P:methylation"/>
    <property type="evidence" value="ECO:0007669"/>
    <property type="project" value="UniProtKB-KW"/>
</dbReference>
<evidence type="ECO:0000313" key="12">
    <source>
        <dbReference type="EMBL" id="MBM6920842.1"/>
    </source>
</evidence>
<keyword evidence="8" id="KW-0479">Metal-binding</keyword>
<dbReference type="InterPro" id="IPR005502">
    <property type="entry name" value="Ribosyl_crysJ1"/>
</dbReference>
<reference evidence="12" key="2">
    <citation type="journal article" date="2021" name="Sci. Rep.">
        <title>The distribution of antibiotic resistance genes in chicken gut microbiota commensals.</title>
        <authorList>
            <person name="Juricova H."/>
            <person name="Matiasovicova J."/>
            <person name="Kubasova T."/>
            <person name="Cejkova D."/>
            <person name="Rychlik I."/>
        </authorList>
    </citation>
    <scope>NUCLEOTIDE SEQUENCE</scope>
    <source>
        <strain evidence="12">An559</strain>
    </source>
</reference>
<dbReference type="SUPFAM" id="SSF53335">
    <property type="entry name" value="S-adenosyl-L-methionine-dependent methyltransferases"/>
    <property type="match status" value="1"/>
</dbReference>
<evidence type="ECO:0000256" key="3">
    <source>
        <dbReference type="ARBA" id="ARBA00022603"/>
    </source>
</evidence>
<dbReference type="Gene3D" id="3.40.50.150">
    <property type="entry name" value="Vaccinia Virus protein VP39"/>
    <property type="match status" value="1"/>
</dbReference>
<keyword evidence="9" id="KW-1133">Transmembrane helix</keyword>
<keyword evidence="4" id="KW-0808">Transferase</keyword>
<dbReference type="InterPro" id="IPR051537">
    <property type="entry name" value="DNA_Adenine_Mtase"/>
</dbReference>
<feature type="domain" description="DNA methylase adenine-specific" evidence="10">
    <location>
        <begin position="465"/>
        <end position="773"/>
    </location>
</feature>
<dbReference type="Pfam" id="PF03747">
    <property type="entry name" value="ADP_ribosyl_GH"/>
    <property type="match status" value="1"/>
</dbReference>
<dbReference type="GO" id="GO:0003677">
    <property type="term" value="F:DNA binding"/>
    <property type="evidence" value="ECO:0007669"/>
    <property type="project" value="InterPro"/>
</dbReference>
<evidence type="ECO:0000256" key="7">
    <source>
        <dbReference type="ARBA" id="ARBA00047942"/>
    </source>
</evidence>
<comment type="similarity">
    <text evidence="1">Belongs to the N(4)/N(6)-methyltransferase family.</text>
</comment>
<dbReference type="GO" id="GO:0009007">
    <property type="term" value="F:site-specific DNA-methyltransferase (adenine-specific) activity"/>
    <property type="evidence" value="ECO:0007669"/>
    <property type="project" value="UniProtKB-EC"/>
</dbReference>
<dbReference type="GO" id="GO:0008170">
    <property type="term" value="F:N-methyltransferase activity"/>
    <property type="evidence" value="ECO:0007669"/>
    <property type="project" value="InterPro"/>
</dbReference>
<feature type="binding site" evidence="8">
    <location>
        <position position="217"/>
    </location>
    <ligand>
        <name>Mg(2+)</name>
        <dbReference type="ChEBI" id="CHEBI:18420"/>
        <label>1</label>
    </ligand>
</feature>
<feature type="domain" description="N6 adenine-specific DNA methyltransferase N-terminal" evidence="11">
    <location>
        <begin position="326"/>
        <end position="454"/>
    </location>
</feature>
<keyword evidence="9" id="KW-0472">Membrane</keyword>
<evidence type="ECO:0000313" key="13">
    <source>
        <dbReference type="Proteomes" id="UP000774750"/>
    </source>
</evidence>
<keyword evidence="3 12" id="KW-0489">Methyltransferase</keyword>
<evidence type="ECO:0000256" key="1">
    <source>
        <dbReference type="ARBA" id="ARBA00006594"/>
    </source>
</evidence>
<dbReference type="PANTHER" id="PTHR42933">
    <property type="entry name" value="SLR6095 PROTEIN"/>
    <property type="match status" value="1"/>
</dbReference>
<dbReference type="Gene3D" id="1.20.1260.30">
    <property type="match status" value="1"/>
</dbReference>
<keyword evidence="6" id="KW-0680">Restriction system</keyword>
<dbReference type="InterPro" id="IPR036705">
    <property type="entry name" value="Ribosyl_crysJ1_sf"/>
</dbReference>
<proteinExistence type="inferred from homology"/>
<dbReference type="Pfam" id="PF12161">
    <property type="entry name" value="HsdM_N"/>
    <property type="match status" value="1"/>
</dbReference>
<comment type="catalytic activity">
    <reaction evidence="7">
        <text>a 2'-deoxyadenosine in DNA + S-adenosyl-L-methionine = an N(6)-methyl-2'-deoxyadenosine in DNA + S-adenosyl-L-homocysteine + H(+)</text>
        <dbReference type="Rhea" id="RHEA:15197"/>
        <dbReference type="Rhea" id="RHEA-COMP:12418"/>
        <dbReference type="Rhea" id="RHEA-COMP:12419"/>
        <dbReference type="ChEBI" id="CHEBI:15378"/>
        <dbReference type="ChEBI" id="CHEBI:57856"/>
        <dbReference type="ChEBI" id="CHEBI:59789"/>
        <dbReference type="ChEBI" id="CHEBI:90615"/>
        <dbReference type="ChEBI" id="CHEBI:90616"/>
        <dbReference type="EC" id="2.1.1.72"/>
    </reaction>
</comment>
<feature type="transmembrane region" description="Helical" evidence="9">
    <location>
        <begin position="674"/>
        <end position="695"/>
    </location>
</feature>
<dbReference type="GO" id="GO:0046872">
    <property type="term" value="F:metal ion binding"/>
    <property type="evidence" value="ECO:0007669"/>
    <property type="project" value="UniProtKB-KW"/>
</dbReference>
<dbReference type="GO" id="GO:0009307">
    <property type="term" value="P:DNA restriction-modification system"/>
    <property type="evidence" value="ECO:0007669"/>
    <property type="project" value="UniProtKB-KW"/>
</dbReference>
<dbReference type="Pfam" id="PF02384">
    <property type="entry name" value="N6_Mtase"/>
    <property type="match status" value="1"/>
</dbReference>
<gene>
    <name evidence="12" type="ORF">H6A12_06720</name>
</gene>